<dbReference type="OrthoDB" id="1114670at2"/>
<dbReference type="CDD" id="cd03259">
    <property type="entry name" value="ABC_Carb_Solutes_like"/>
    <property type="match status" value="1"/>
</dbReference>
<dbReference type="InterPro" id="IPR013611">
    <property type="entry name" value="Transp-assoc_OB_typ2"/>
</dbReference>
<organism evidence="10 11">
    <name type="scientific">Cesiribacter andamanensis AMV16</name>
    <dbReference type="NCBI Taxonomy" id="1279009"/>
    <lineage>
        <taxon>Bacteria</taxon>
        <taxon>Pseudomonadati</taxon>
        <taxon>Bacteroidota</taxon>
        <taxon>Cytophagia</taxon>
        <taxon>Cytophagales</taxon>
        <taxon>Cesiribacteraceae</taxon>
        <taxon>Cesiribacter</taxon>
    </lineage>
</organism>
<keyword evidence="5 10" id="KW-0067">ATP-binding</keyword>
<dbReference type="InterPro" id="IPR027417">
    <property type="entry name" value="P-loop_NTPase"/>
</dbReference>
<dbReference type="AlphaFoldDB" id="M7N5B3"/>
<evidence type="ECO:0000256" key="1">
    <source>
        <dbReference type="ARBA" id="ARBA00022448"/>
    </source>
</evidence>
<gene>
    <name evidence="10" type="primary">fbpC2_1</name>
    <name evidence="10" type="ORF">ADICEAN_02459</name>
</gene>
<evidence type="ECO:0000313" key="10">
    <source>
        <dbReference type="EMBL" id="EMR02416.1"/>
    </source>
</evidence>
<evidence type="ECO:0000256" key="8">
    <source>
        <dbReference type="ARBA" id="ARBA00023136"/>
    </source>
</evidence>
<dbReference type="Pfam" id="PF00005">
    <property type="entry name" value="ABC_tran"/>
    <property type="match status" value="1"/>
</dbReference>
<keyword evidence="10" id="KW-0378">Hydrolase</keyword>
<evidence type="ECO:0000256" key="4">
    <source>
        <dbReference type="ARBA" id="ARBA00022741"/>
    </source>
</evidence>
<reference evidence="10 11" key="1">
    <citation type="journal article" date="2013" name="Genome Announc.">
        <title>Draft Genome Sequence of Cesiribacter andamanensis Strain AMV16T, Isolated from a Soil Sample from a Mud Volcano in the Andaman Islands, India.</title>
        <authorList>
            <person name="Shivaji S."/>
            <person name="Ara S."/>
            <person name="Begum Z."/>
            <person name="Srinivas T.N."/>
            <person name="Singh A."/>
            <person name="Kumar Pinnaka A."/>
        </authorList>
    </citation>
    <scope>NUCLEOTIDE SEQUENCE [LARGE SCALE GENOMIC DNA]</scope>
    <source>
        <strain evidence="10 11">AMV16</strain>
    </source>
</reference>
<evidence type="ECO:0000256" key="2">
    <source>
        <dbReference type="ARBA" id="ARBA00022475"/>
    </source>
</evidence>
<dbReference type="SUPFAM" id="SSF52540">
    <property type="entry name" value="P-loop containing nucleoside triphosphate hydrolases"/>
    <property type="match status" value="1"/>
</dbReference>
<dbReference type="InterPro" id="IPR015853">
    <property type="entry name" value="ABC_transpr_FbpC"/>
</dbReference>
<dbReference type="GO" id="GO:0015697">
    <property type="term" value="P:quaternary ammonium group transport"/>
    <property type="evidence" value="ECO:0007669"/>
    <property type="project" value="UniProtKB-ARBA"/>
</dbReference>
<dbReference type="GO" id="GO:0015408">
    <property type="term" value="F:ABC-type ferric iron transporter activity"/>
    <property type="evidence" value="ECO:0007669"/>
    <property type="project" value="InterPro"/>
</dbReference>
<dbReference type="InterPro" id="IPR008995">
    <property type="entry name" value="Mo/tungstate-bd_C_term_dom"/>
</dbReference>
<keyword evidence="4" id="KW-0547">Nucleotide-binding</keyword>
<keyword evidence="3" id="KW-0410">Iron transport</keyword>
<evidence type="ECO:0000259" key="9">
    <source>
        <dbReference type="PROSITE" id="PS50893"/>
    </source>
</evidence>
<dbReference type="InterPro" id="IPR050093">
    <property type="entry name" value="ABC_SmlMolc_Importer"/>
</dbReference>
<dbReference type="InterPro" id="IPR003593">
    <property type="entry name" value="AAA+_ATPase"/>
</dbReference>
<keyword evidence="6" id="KW-0408">Iron</keyword>
<evidence type="ECO:0000313" key="11">
    <source>
        <dbReference type="Proteomes" id="UP000011910"/>
    </source>
</evidence>
<dbReference type="EMBL" id="AODQ01000059">
    <property type="protein sequence ID" value="EMR02416.1"/>
    <property type="molecule type" value="Genomic_DNA"/>
</dbReference>
<dbReference type="InterPro" id="IPR017871">
    <property type="entry name" value="ABC_transporter-like_CS"/>
</dbReference>
<protein>
    <submittedName>
        <fullName evidence="10">Fe(3+) ions import ATP-binding protein FbpC 2</fullName>
        <ecNumber evidence="10">3.6.3.30</ecNumber>
    </submittedName>
</protein>
<dbReference type="Pfam" id="PF08402">
    <property type="entry name" value="TOBE_2"/>
    <property type="match status" value="1"/>
</dbReference>
<dbReference type="Gene3D" id="3.40.50.300">
    <property type="entry name" value="P-loop containing nucleotide triphosphate hydrolases"/>
    <property type="match status" value="1"/>
</dbReference>
<feature type="domain" description="ABC transporter" evidence="9">
    <location>
        <begin position="2"/>
        <end position="236"/>
    </location>
</feature>
<dbReference type="SUPFAM" id="SSF50331">
    <property type="entry name" value="MOP-like"/>
    <property type="match status" value="1"/>
</dbReference>
<dbReference type="EC" id="3.6.3.30" evidence="10"/>
<accession>M7N5B3</accession>
<dbReference type="GO" id="GO:0016887">
    <property type="term" value="F:ATP hydrolysis activity"/>
    <property type="evidence" value="ECO:0007669"/>
    <property type="project" value="InterPro"/>
</dbReference>
<dbReference type="RefSeq" id="WP_009195850.1">
    <property type="nucleotide sequence ID" value="NZ_AODQ01000059.1"/>
</dbReference>
<keyword evidence="8" id="KW-0472">Membrane</keyword>
<evidence type="ECO:0000256" key="7">
    <source>
        <dbReference type="ARBA" id="ARBA00023065"/>
    </source>
</evidence>
<keyword evidence="11" id="KW-1185">Reference proteome</keyword>
<dbReference type="FunFam" id="3.40.50.300:FF:000425">
    <property type="entry name" value="Probable ABC transporter, ATP-binding subunit"/>
    <property type="match status" value="1"/>
</dbReference>
<keyword evidence="7" id="KW-0406">Ion transport</keyword>
<dbReference type="Proteomes" id="UP000011910">
    <property type="component" value="Unassembled WGS sequence"/>
</dbReference>
<dbReference type="Gene3D" id="2.40.50.100">
    <property type="match status" value="1"/>
</dbReference>
<proteinExistence type="predicted"/>
<dbReference type="STRING" id="1279009.ADICEAN_02459"/>
<keyword evidence="2" id="KW-1003">Cell membrane</keyword>
<dbReference type="GO" id="GO:0043190">
    <property type="term" value="C:ATP-binding cassette (ABC) transporter complex"/>
    <property type="evidence" value="ECO:0007669"/>
    <property type="project" value="InterPro"/>
</dbReference>
<dbReference type="PANTHER" id="PTHR42781">
    <property type="entry name" value="SPERMIDINE/PUTRESCINE IMPORT ATP-BINDING PROTEIN POTA"/>
    <property type="match status" value="1"/>
</dbReference>
<dbReference type="PROSITE" id="PS50893">
    <property type="entry name" value="ABC_TRANSPORTER_2"/>
    <property type="match status" value="1"/>
</dbReference>
<dbReference type="InterPro" id="IPR003439">
    <property type="entry name" value="ABC_transporter-like_ATP-bd"/>
</dbReference>
<dbReference type="PROSITE" id="PS00211">
    <property type="entry name" value="ABC_TRANSPORTER_1"/>
    <property type="match status" value="1"/>
</dbReference>
<dbReference type="PANTHER" id="PTHR42781:SF4">
    <property type="entry name" value="SPERMIDINE_PUTRESCINE IMPORT ATP-BINDING PROTEIN POTA"/>
    <property type="match status" value="1"/>
</dbReference>
<evidence type="ECO:0000256" key="6">
    <source>
        <dbReference type="ARBA" id="ARBA00023004"/>
    </source>
</evidence>
<keyword evidence="1" id="KW-0813">Transport</keyword>
<name>M7N5B3_9BACT</name>
<sequence>MLELKNLYKKYLRKDSWAVRDLSLRVNRGELLALVGESGSGKTTLLRLIAGFELPEEGEIYLNQQRVFGQGTFVQPEKRRIGMVFQDYALFPHLNVGQNIAFGLQKCSGEQRDRRLQELLELVGLQTQAHKFPHQLSGGQQQRVALARALAPRPDILLLDEPFSNLDEVLKEQMRREMRRIIKESDITALFVTHDTRDALTTADRIIVLKEGSIHQAGSPQQVYEQPGNAYVAGFFGHVNLLPATAGPQGYLTPLGLINCHPAAQAAERIQLCIRPEHIVPCAAQQALFTGRVEEVVYLGSQQRVHLQTEAGLLIAHLDALEKVTPGQLLPCRIKVAHITPIAS</sequence>
<dbReference type="eggNOG" id="COG3842">
    <property type="taxonomic scope" value="Bacteria"/>
</dbReference>
<dbReference type="GO" id="GO:0005524">
    <property type="term" value="F:ATP binding"/>
    <property type="evidence" value="ECO:0007669"/>
    <property type="project" value="UniProtKB-KW"/>
</dbReference>
<evidence type="ECO:0000256" key="5">
    <source>
        <dbReference type="ARBA" id="ARBA00022840"/>
    </source>
</evidence>
<dbReference type="SMART" id="SM00382">
    <property type="entry name" value="AAA"/>
    <property type="match status" value="1"/>
</dbReference>
<comment type="caution">
    <text evidence="10">The sequence shown here is derived from an EMBL/GenBank/DDBJ whole genome shotgun (WGS) entry which is preliminary data.</text>
</comment>
<evidence type="ECO:0000256" key="3">
    <source>
        <dbReference type="ARBA" id="ARBA00022496"/>
    </source>
</evidence>